<keyword evidence="3" id="KW-0812">Transmembrane</keyword>
<reference evidence="6 7" key="1">
    <citation type="journal article" date="2013" name="Proc. Natl. Acad. Sci. U.S.A.">
        <title>Fine-scale variation in meiotic recombination in Mimulus inferred from population shotgun sequencing.</title>
        <authorList>
            <person name="Hellsten U."/>
            <person name="Wright K.M."/>
            <person name="Jenkins J."/>
            <person name="Shu S."/>
            <person name="Yuan Y."/>
            <person name="Wessler S.R."/>
            <person name="Schmutz J."/>
            <person name="Willis J.H."/>
            <person name="Rokhsar D.S."/>
        </authorList>
    </citation>
    <scope>NUCLEOTIDE SEQUENCE [LARGE SCALE GENOMIC DNA]</scope>
    <source>
        <strain evidence="7">cv. DUN x IM62</strain>
    </source>
</reference>
<dbReference type="PANTHER" id="PTHR31113">
    <property type="entry name" value="UPF0496 PROTEIN 3-RELATED"/>
    <property type="match status" value="1"/>
</dbReference>
<dbReference type="AlphaFoldDB" id="A0A022PRG1"/>
<sequence length="304" mass="35085">YSADNTPTSSVQLSPTVNLSREFTLAVKTNSYNEIRKTFDQIANTEQVEFHEETQLLDKVLKPGPARILEAISLTRRTSLTHLIATYFEHTEQTSRLCLLLYNSIHLARLLYTPVHNLLEDLEEYSLSDSQCKIAYNVFLQFDSHLENPFISPNSRSFNDIRRCFLQLREKLDRRLKKSKSKSTRPVLCFVAGPTWARSKRDRARKAQLEAAAKGVYVIRNDVDTIDRLVARLHAGVENDRLLVRMGVERGVDRYPIEEILKQLRRNRAGFLKQLVDLEEHLFLCFAAVNRSRSILLQEISASH</sequence>
<comment type="subcellular location">
    <subcellularLocation>
        <location evidence="1">Membrane</location>
    </subcellularLocation>
</comment>
<dbReference type="EMBL" id="KI632337">
    <property type="protein sequence ID" value="EYU18084.1"/>
    <property type="molecule type" value="Genomic_DNA"/>
</dbReference>
<evidence type="ECO:0000256" key="4">
    <source>
        <dbReference type="ARBA" id="ARBA00022989"/>
    </source>
</evidence>
<dbReference type="eggNOG" id="ENOG502QUJ9">
    <property type="taxonomic scope" value="Eukaryota"/>
</dbReference>
<evidence type="ECO:0000256" key="2">
    <source>
        <dbReference type="ARBA" id="ARBA00009074"/>
    </source>
</evidence>
<keyword evidence="7" id="KW-1185">Reference proteome</keyword>
<dbReference type="PANTHER" id="PTHR31113:SF5">
    <property type="entry name" value="OS04G0405700 PROTEIN"/>
    <property type="match status" value="1"/>
</dbReference>
<keyword evidence="5" id="KW-0472">Membrane</keyword>
<evidence type="ECO:0000313" key="7">
    <source>
        <dbReference type="Proteomes" id="UP000030748"/>
    </source>
</evidence>
<evidence type="ECO:0000256" key="5">
    <source>
        <dbReference type="ARBA" id="ARBA00023136"/>
    </source>
</evidence>
<dbReference type="InterPro" id="IPR007749">
    <property type="entry name" value="DUF677"/>
</dbReference>
<comment type="similarity">
    <text evidence="2">Belongs to the UPF0496 family.</text>
</comment>
<name>A0A022PRG1_ERYGU</name>
<protein>
    <submittedName>
        <fullName evidence="6">Uncharacterized protein</fullName>
    </submittedName>
</protein>
<proteinExistence type="inferred from homology"/>
<dbReference type="STRING" id="4155.A0A022PRG1"/>
<gene>
    <name evidence="6" type="ORF">MIMGU_mgv1a025599mg</name>
</gene>
<organism evidence="6 7">
    <name type="scientific">Erythranthe guttata</name>
    <name type="common">Yellow monkey flower</name>
    <name type="synonym">Mimulus guttatus</name>
    <dbReference type="NCBI Taxonomy" id="4155"/>
    <lineage>
        <taxon>Eukaryota</taxon>
        <taxon>Viridiplantae</taxon>
        <taxon>Streptophyta</taxon>
        <taxon>Embryophyta</taxon>
        <taxon>Tracheophyta</taxon>
        <taxon>Spermatophyta</taxon>
        <taxon>Magnoliopsida</taxon>
        <taxon>eudicotyledons</taxon>
        <taxon>Gunneridae</taxon>
        <taxon>Pentapetalae</taxon>
        <taxon>asterids</taxon>
        <taxon>lamiids</taxon>
        <taxon>Lamiales</taxon>
        <taxon>Phrymaceae</taxon>
        <taxon>Erythranthe</taxon>
    </lineage>
</organism>
<dbReference type="Proteomes" id="UP000030748">
    <property type="component" value="Unassembled WGS sequence"/>
</dbReference>
<accession>A0A022PRG1</accession>
<evidence type="ECO:0000256" key="1">
    <source>
        <dbReference type="ARBA" id="ARBA00004370"/>
    </source>
</evidence>
<dbReference type="GO" id="GO:0016020">
    <property type="term" value="C:membrane"/>
    <property type="evidence" value="ECO:0007669"/>
    <property type="project" value="UniProtKB-SubCell"/>
</dbReference>
<keyword evidence="4" id="KW-1133">Transmembrane helix</keyword>
<feature type="non-terminal residue" evidence="6">
    <location>
        <position position="1"/>
    </location>
</feature>
<evidence type="ECO:0000313" key="6">
    <source>
        <dbReference type="EMBL" id="EYU18084.1"/>
    </source>
</evidence>
<evidence type="ECO:0000256" key="3">
    <source>
        <dbReference type="ARBA" id="ARBA00022692"/>
    </source>
</evidence>